<proteinExistence type="predicted"/>
<keyword evidence="6 7" id="KW-0472">Membrane</keyword>
<dbReference type="Gene3D" id="1.20.144.10">
    <property type="entry name" value="Phosphatidic acid phosphatase type 2/haloperoxidase"/>
    <property type="match status" value="1"/>
</dbReference>
<dbReference type="PANTHER" id="PTHR14969">
    <property type="entry name" value="SPHINGOSINE-1-PHOSPHATE PHOSPHOHYDROLASE"/>
    <property type="match status" value="1"/>
</dbReference>
<protein>
    <recommendedName>
        <fullName evidence="8">Phosphatidic acid phosphatase type 2/haloperoxidase domain-containing protein</fullName>
    </recommendedName>
</protein>
<evidence type="ECO:0000256" key="4">
    <source>
        <dbReference type="ARBA" id="ARBA00022801"/>
    </source>
</evidence>
<keyword evidence="4" id="KW-0378">Hydrolase</keyword>
<dbReference type="InterPro" id="IPR036938">
    <property type="entry name" value="PAP2/HPO_sf"/>
</dbReference>
<evidence type="ECO:0000256" key="7">
    <source>
        <dbReference type="SAM" id="Phobius"/>
    </source>
</evidence>
<feature type="transmembrane region" description="Helical" evidence="7">
    <location>
        <begin position="21"/>
        <end position="44"/>
    </location>
</feature>
<feature type="transmembrane region" description="Helical" evidence="7">
    <location>
        <begin position="98"/>
        <end position="120"/>
    </location>
</feature>
<feature type="transmembrane region" description="Helical" evidence="7">
    <location>
        <begin position="150"/>
        <end position="168"/>
    </location>
</feature>
<dbReference type="SMART" id="SM00014">
    <property type="entry name" value="acidPPc"/>
    <property type="match status" value="1"/>
</dbReference>
<dbReference type="AlphaFoldDB" id="A0A1F5FYD2"/>
<evidence type="ECO:0000256" key="1">
    <source>
        <dbReference type="ARBA" id="ARBA00004651"/>
    </source>
</evidence>
<dbReference type="GO" id="GO:0016787">
    <property type="term" value="F:hydrolase activity"/>
    <property type="evidence" value="ECO:0007669"/>
    <property type="project" value="UniProtKB-KW"/>
</dbReference>
<dbReference type="InterPro" id="IPR000326">
    <property type="entry name" value="PAP2/HPO"/>
</dbReference>
<evidence type="ECO:0000256" key="5">
    <source>
        <dbReference type="ARBA" id="ARBA00022989"/>
    </source>
</evidence>
<evidence type="ECO:0000313" key="10">
    <source>
        <dbReference type="Proteomes" id="UP000179252"/>
    </source>
</evidence>
<reference evidence="9 10" key="1">
    <citation type="journal article" date="2016" name="Nat. Commun.">
        <title>Thousands of microbial genomes shed light on interconnected biogeochemical processes in an aquifer system.</title>
        <authorList>
            <person name="Anantharaman K."/>
            <person name="Brown C.T."/>
            <person name="Hug L.A."/>
            <person name="Sharon I."/>
            <person name="Castelle C.J."/>
            <person name="Probst A.J."/>
            <person name="Thomas B.C."/>
            <person name="Singh A."/>
            <person name="Wilkins M.J."/>
            <person name="Karaoz U."/>
            <person name="Brodie E.L."/>
            <person name="Williams K.H."/>
            <person name="Hubbard S.S."/>
            <person name="Banfield J.F."/>
        </authorList>
    </citation>
    <scope>NUCLEOTIDE SEQUENCE [LARGE SCALE GENOMIC DNA]</scope>
</reference>
<feature type="transmembrane region" description="Helical" evidence="7">
    <location>
        <begin position="127"/>
        <end position="144"/>
    </location>
</feature>
<name>A0A1F5FYD2_9BACT</name>
<dbReference type="EMBL" id="MFAU01000018">
    <property type="protein sequence ID" value="OGD84564.1"/>
    <property type="molecule type" value="Genomic_DNA"/>
</dbReference>
<keyword evidence="5 7" id="KW-1133">Transmembrane helix</keyword>
<dbReference type="SUPFAM" id="SSF48317">
    <property type="entry name" value="Acid phosphatase/Vanadium-dependent haloperoxidase"/>
    <property type="match status" value="1"/>
</dbReference>
<accession>A0A1F5FYD2</accession>
<dbReference type="Pfam" id="PF01569">
    <property type="entry name" value="PAP2"/>
    <property type="match status" value="1"/>
</dbReference>
<gene>
    <name evidence="9" type="ORF">A2165_02550</name>
</gene>
<evidence type="ECO:0000256" key="6">
    <source>
        <dbReference type="ARBA" id="ARBA00023136"/>
    </source>
</evidence>
<evidence type="ECO:0000259" key="8">
    <source>
        <dbReference type="SMART" id="SM00014"/>
    </source>
</evidence>
<feature type="transmembrane region" description="Helical" evidence="7">
    <location>
        <begin position="51"/>
        <end position="78"/>
    </location>
</feature>
<comment type="caution">
    <text evidence="9">The sequence shown here is derived from an EMBL/GenBank/DDBJ whole genome shotgun (WGS) entry which is preliminary data.</text>
</comment>
<dbReference type="Proteomes" id="UP000179252">
    <property type="component" value="Unassembled WGS sequence"/>
</dbReference>
<feature type="domain" description="Phosphatidic acid phosphatase type 2/haloperoxidase" evidence="8">
    <location>
        <begin position="56"/>
        <end position="165"/>
    </location>
</feature>
<keyword evidence="3 7" id="KW-0812">Transmembrane</keyword>
<keyword evidence="2" id="KW-1003">Cell membrane</keyword>
<dbReference type="GO" id="GO:0005886">
    <property type="term" value="C:plasma membrane"/>
    <property type="evidence" value="ECO:0007669"/>
    <property type="project" value="UniProtKB-SubCell"/>
</dbReference>
<dbReference type="PANTHER" id="PTHR14969:SF62">
    <property type="entry name" value="DECAPRENYLPHOSPHORYL-5-PHOSPHORIBOSE PHOSPHATASE RV3807C-RELATED"/>
    <property type="match status" value="1"/>
</dbReference>
<evidence type="ECO:0000313" key="9">
    <source>
        <dbReference type="EMBL" id="OGD84564.1"/>
    </source>
</evidence>
<evidence type="ECO:0000256" key="3">
    <source>
        <dbReference type="ARBA" id="ARBA00022692"/>
    </source>
</evidence>
<evidence type="ECO:0000256" key="2">
    <source>
        <dbReference type="ARBA" id="ARBA00022475"/>
    </source>
</evidence>
<organism evidence="9 10">
    <name type="scientific">Candidatus Curtissbacteria bacterium RBG_13_40_7</name>
    <dbReference type="NCBI Taxonomy" id="1797706"/>
    <lineage>
        <taxon>Bacteria</taxon>
        <taxon>Candidatus Curtissiibacteriota</taxon>
    </lineage>
</organism>
<comment type="subcellular location">
    <subcellularLocation>
        <location evidence="1">Cell membrane</location>
        <topology evidence="1">Multi-pass membrane protein</topology>
    </subcellularLocation>
</comment>
<sequence length="186" mass="21342">MDSFISHNLNQFVGRWQIVDWLIIFTADWLPYIASIILFGIFLWKKKFSKISLGLVSFSIILALTVRFPLVFLIQLFINRPRPFAFDSSIINILKQPATSSFPSGHASFFFPLAAALFIFDKRLGSILFLFVSLMVFARIAAGVHWLTDILAGAFLGVSVVFLAYYIFRKHKSSKHWNCRYFGMTI</sequence>